<sequence>MIQVDNRKPAGRIKTCRMHYLLRGEWESKAKEANFVNSPSEVVSSTLSSSSSSATIHKLADHLDSRMKVSFTFIVINPQIIPCDLVILIFVLFCPLIPVKDSGLEMILGNFFNGELLEGYS</sequence>
<evidence type="ECO:0000313" key="2">
    <source>
        <dbReference type="Proteomes" id="UP001164250"/>
    </source>
</evidence>
<evidence type="ECO:0000313" key="1">
    <source>
        <dbReference type="EMBL" id="KAJ0084367.1"/>
    </source>
</evidence>
<reference evidence="2" key="1">
    <citation type="journal article" date="2023" name="G3 (Bethesda)">
        <title>Genome assembly and association tests identify interacting loci associated with vigor, precocity, and sex in interspecific pistachio rootstocks.</title>
        <authorList>
            <person name="Palmer W."/>
            <person name="Jacygrad E."/>
            <person name="Sagayaradj S."/>
            <person name="Cavanaugh K."/>
            <person name="Han R."/>
            <person name="Bertier L."/>
            <person name="Beede B."/>
            <person name="Kafkas S."/>
            <person name="Golino D."/>
            <person name="Preece J."/>
            <person name="Michelmore R."/>
        </authorList>
    </citation>
    <scope>NUCLEOTIDE SEQUENCE [LARGE SCALE GENOMIC DNA]</scope>
</reference>
<name>A0ACC1ADK4_9ROSI</name>
<organism evidence="1 2">
    <name type="scientific">Pistacia atlantica</name>
    <dbReference type="NCBI Taxonomy" id="434234"/>
    <lineage>
        <taxon>Eukaryota</taxon>
        <taxon>Viridiplantae</taxon>
        <taxon>Streptophyta</taxon>
        <taxon>Embryophyta</taxon>
        <taxon>Tracheophyta</taxon>
        <taxon>Spermatophyta</taxon>
        <taxon>Magnoliopsida</taxon>
        <taxon>eudicotyledons</taxon>
        <taxon>Gunneridae</taxon>
        <taxon>Pentapetalae</taxon>
        <taxon>rosids</taxon>
        <taxon>malvids</taxon>
        <taxon>Sapindales</taxon>
        <taxon>Anacardiaceae</taxon>
        <taxon>Pistacia</taxon>
    </lineage>
</organism>
<comment type="caution">
    <text evidence="1">The sequence shown here is derived from an EMBL/GenBank/DDBJ whole genome shotgun (WGS) entry which is preliminary data.</text>
</comment>
<keyword evidence="2" id="KW-1185">Reference proteome</keyword>
<proteinExistence type="predicted"/>
<gene>
    <name evidence="1" type="ORF">Patl1_30242</name>
</gene>
<dbReference type="EMBL" id="CM047907">
    <property type="protein sequence ID" value="KAJ0084367.1"/>
    <property type="molecule type" value="Genomic_DNA"/>
</dbReference>
<protein>
    <submittedName>
        <fullName evidence="1">Uncharacterized protein</fullName>
    </submittedName>
</protein>
<accession>A0ACC1ADK4</accession>
<dbReference type="Proteomes" id="UP001164250">
    <property type="component" value="Chromosome 11"/>
</dbReference>